<dbReference type="PROSITE" id="PS51257">
    <property type="entry name" value="PROKAR_LIPOPROTEIN"/>
    <property type="match status" value="1"/>
</dbReference>
<dbReference type="RefSeq" id="WP_161746950.1">
    <property type="nucleotide sequence ID" value="NZ_JAAAMV010000033.1"/>
</dbReference>
<reference evidence="10 11" key="1">
    <citation type="submission" date="2020-01" db="EMBL/GenBank/DDBJ databases">
        <title>Paenibacillus soybeanensis sp. nov. isolated from the nodules of soybean (Glycine max(L.) Merr).</title>
        <authorList>
            <person name="Wang H."/>
        </authorList>
    </citation>
    <scope>NUCLEOTIDE SEQUENCE [LARGE SCALE GENOMIC DNA]</scope>
    <source>
        <strain evidence="10 11">T1</strain>
    </source>
</reference>
<proteinExistence type="inferred from homology"/>
<keyword evidence="11" id="KW-1185">Reference proteome</keyword>
<comment type="caution">
    <text evidence="10">The sequence shown here is derived from an EMBL/GenBank/DDBJ whole genome shotgun (WGS) entry which is preliminary data.</text>
</comment>
<dbReference type="InterPro" id="IPR057336">
    <property type="entry name" value="GerAC_N"/>
</dbReference>
<evidence type="ECO:0000256" key="5">
    <source>
        <dbReference type="ARBA" id="ARBA00023136"/>
    </source>
</evidence>
<dbReference type="EMBL" id="JAAAMV010000033">
    <property type="protein sequence ID" value="NBD27928.1"/>
    <property type="molecule type" value="Genomic_DNA"/>
</dbReference>
<feature type="domain" description="Spore germination protein N-terminal" evidence="9">
    <location>
        <begin position="23"/>
        <end position="190"/>
    </location>
</feature>
<evidence type="ECO:0000256" key="4">
    <source>
        <dbReference type="ARBA" id="ARBA00022729"/>
    </source>
</evidence>
<dbReference type="PANTHER" id="PTHR35789">
    <property type="entry name" value="SPORE GERMINATION PROTEIN B3"/>
    <property type="match status" value="1"/>
</dbReference>
<comment type="similarity">
    <text evidence="2">Belongs to the GerABKC lipoprotein family.</text>
</comment>
<protein>
    <submittedName>
        <fullName evidence="10">Ger(X)C family spore germination protein</fullName>
    </submittedName>
</protein>
<dbReference type="Pfam" id="PF25198">
    <property type="entry name" value="Spore_GerAC_N"/>
    <property type="match status" value="1"/>
</dbReference>
<evidence type="ECO:0000256" key="2">
    <source>
        <dbReference type="ARBA" id="ARBA00007886"/>
    </source>
</evidence>
<evidence type="ECO:0000259" key="9">
    <source>
        <dbReference type="Pfam" id="PF25198"/>
    </source>
</evidence>
<sequence length="383" mass="42822">MIRLALAVVVVIVLTLSASGCSDFVEPNQLAFVMASGLDHAENGMIEISHQIVIPSQLKKGSPGKSDSYFVMSAKGKDIFDAQQKIQRKLSRRMLTSHRILLLVGEEFMKHNQVSVMFDKLGRDPANNLRDAIVMVRGGSAKDILMLTHPMEYLSSVAAGKELQINGMKSFSSRKLVIDSLAEGSRPIIPFFQIEKIELSRAKKSPVAVLSGFAVLDKQLKVKGYLSDAEGAKALWMIGRGSSDGITIPWKDGNGALSFRMTHMNRRIHVLRGQDPKRVELTVAAQVYLLENTASLDMSEVDTMVMAQHYLNDYVQKDLQGTFDKMQRWGPDVFGIGEYLHRKDPAWWRSQKNDWDENFKKLDVTVKAKIQLRSSGIIGDQLK</sequence>
<keyword evidence="4" id="KW-0732">Signal</keyword>
<evidence type="ECO:0000256" key="7">
    <source>
        <dbReference type="ARBA" id="ARBA00023288"/>
    </source>
</evidence>
<evidence type="ECO:0000313" key="11">
    <source>
        <dbReference type="Proteomes" id="UP000665561"/>
    </source>
</evidence>
<dbReference type="InterPro" id="IPR008844">
    <property type="entry name" value="Spore_GerAC-like"/>
</dbReference>
<dbReference type="InterPro" id="IPR038501">
    <property type="entry name" value="Spore_GerAC_C_sf"/>
</dbReference>
<comment type="subcellular location">
    <subcellularLocation>
        <location evidence="1">Membrane</location>
        <topology evidence="1">Lipid-anchor</topology>
    </subcellularLocation>
</comment>
<dbReference type="InterPro" id="IPR046953">
    <property type="entry name" value="Spore_GerAC-like_C"/>
</dbReference>
<keyword evidence="5" id="KW-0472">Membrane</keyword>
<gene>
    <name evidence="10" type="ORF">GT019_29020</name>
</gene>
<keyword evidence="3" id="KW-0309">Germination</keyword>
<evidence type="ECO:0000256" key="6">
    <source>
        <dbReference type="ARBA" id="ARBA00023139"/>
    </source>
</evidence>
<evidence type="ECO:0000256" key="3">
    <source>
        <dbReference type="ARBA" id="ARBA00022544"/>
    </source>
</evidence>
<dbReference type="Pfam" id="PF05504">
    <property type="entry name" value="Spore_GerAC"/>
    <property type="match status" value="1"/>
</dbReference>
<dbReference type="Gene3D" id="6.20.190.10">
    <property type="entry name" value="Nutrient germinant receptor protein C, domain 1"/>
    <property type="match status" value="1"/>
</dbReference>
<evidence type="ECO:0000256" key="1">
    <source>
        <dbReference type="ARBA" id="ARBA00004635"/>
    </source>
</evidence>
<name>A0ABW9XYX1_9BACL</name>
<dbReference type="NCBIfam" id="TIGR02887">
    <property type="entry name" value="spore_ger_x_C"/>
    <property type="match status" value="1"/>
</dbReference>
<accession>A0ABW9XYX1</accession>
<organism evidence="10 11">
    <name type="scientific">Paenibacillus glycinis</name>
    <dbReference type="NCBI Taxonomy" id="2697035"/>
    <lineage>
        <taxon>Bacteria</taxon>
        <taxon>Bacillati</taxon>
        <taxon>Bacillota</taxon>
        <taxon>Bacilli</taxon>
        <taxon>Bacillales</taxon>
        <taxon>Paenibacillaceae</taxon>
        <taxon>Paenibacillus</taxon>
    </lineage>
</organism>
<feature type="domain" description="Spore germination GerAC-like C-terminal" evidence="8">
    <location>
        <begin position="211"/>
        <end position="376"/>
    </location>
</feature>
<dbReference type="Gene3D" id="3.30.300.210">
    <property type="entry name" value="Nutrient germinant receptor protein C, domain 3"/>
    <property type="match status" value="1"/>
</dbReference>
<evidence type="ECO:0000259" key="8">
    <source>
        <dbReference type="Pfam" id="PF05504"/>
    </source>
</evidence>
<dbReference type="Proteomes" id="UP000665561">
    <property type="component" value="Unassembled WGS sequence"/>
</dbReference>
<dbReference type="PANTHER" id="PTHR35789:SF1">
    <property type="entry name" value="SPORE GERMINATION PROTEIN B3"/>
    <property type="match status" value="1"/>
</dbReference>
<evidence type="ECO:0000313" key="10">
    <source>
        <dbReference type="EMBL" id="NBD27928.1"/>
    </source>
</evidence>
<keyword evidence="7" id="KW-0449">Lipoprotein</keyword>
<keyword evidence="6" id="KW-0564">Palmitate</keyword>